<dbReference type="SUPFAM" id="SSF46785">
    <property type="entry name" value="Winged helix' DNA-binding domain"/>
    <property type="match status" value="1"/>
</dbReference>
<evidence type="ECO:0000256" key="4">
    <source>
        <dbReference type="ARBA" id="ARBA00023163"/>
    </source>
</evidence>
<gene>
    <name evidence="6" type="ORF">HLB44_34280</name>
</gene>
<dbReference type="PROSITE" id="PS50931">
    <property type="entry name" value="HTH_LYSR"/>
    <property type="match status" value="1"/>
</dbReference>
<dbReference type="InterPro" id="IPR005119">
    <property type="entry name" value="LysR_subst-bd"/>
</dbReference>
<keyword evidence="3" id="KW-0238">DNA-binding</keyword>
<dbReference type="EMBL" id="JABRWJ010000017">
    <property type="protein sequence ID" value="NRF72064.1"/>
    <property type="molecule type" value="Genomic_DNA"/>
</dbReference>
<dbReference type="Pfam" id="PF03466">
    <property type="entry name" value="LysR_substrate"/>
    <property type="match status" value="1"/>
</dbReference>
<reference evidence="6 7" key="1">
    <citation type="submission" date="2020-05" db="EMBL/GenBank/DDBJ databases">
        <title>Aquincola sp. isolate from soil.</title>
        <authorList>
            <person name="Han J."/>
            <person name="Kim D.-U."/>
        </authorList>
    </citation>
    <scope>NUCLEOTIDE SEQUENCE [LARGE SCALE GENOMIC DNA]</scope>
    <source>
        <strain evidence="6 7">S2</strain>
    </source>
</reference>
<dbReference type="InterPro" id="IPR036388">
    <property type="entry name" value="WH-like_DNA-bd_sf"/>
</dbReference>
<sequence length="294" mass="32239">MNLKHLETFLQIVDKGSFAAAAEALHTTQSTVSTRMKDLEHYFGVGLFDRSAHRARLTPKGWQLYDMSQQIVTLLDQLRDRLGDRGSLTGTLRLGAVGLVAGTWLSALIAELRARHPALELAVEVALTKVLAQRLKAGHLDVAIVAGRIADEALHSDVVGEDRFVWMASPALEVPRRPLGPQELAEWPIVAFPPQSYHHPVLTAWFKAAGLRFRPALTCNSMDLIARLVMQRLGVGLLPADHFGPEISLGRLEVLQTLPEIPGVELTLVSALERRTGFAAVVREAVQAVRRGRG</sequence>
<dbReference type="Pfam" id="PF00126">
    <property type="entry name" value="HTH_1"/>
    <property type="match status" value="1"/>
</dbReference>
<keyword evidence="2" id="KW-0805">Transcription regulation</keyword>
<comment type="similarity">
    <text evidence="1">Belongs to the LysR transcriptional regulatory family.</text>
</comment>
<keyword evidence="7" id="KW-1185">Reference proteome</keyword>
<evidence type="ECO:0000313" key="7">
    <source>
        <dbReference type="Proteomes" id="UP000737171"/>
    </source>
</evidence>
<evidence type="ECO:0000256" key="3">
    <source>
        <dbReference type="ARBA" id="ARBA00023125"/>
    </source>
</evidence>
<dbReference type="PANTHER" id="PTHR30126:SF77">
    <property type="entry name" value="TRANSCRIPTIONAL REGULATORY PROTEIN"/>
    <property type="match status" value="1"/>
</dbReference>
<dbReference type="Proteomes" id="UP000737171">
    <property type="component" value="Unassembled WGS sequence"/>
</dbReference>
<dbReference type="RefSeq" id="WP_173134585.1">
    <property type="nucleotide sequence ID" value="NZ_JABRWJ010000017.1"/>
</dbReference>
<dbReference type="Gene3D" id="1.10.10.10">
    <property type="entry name" value="Winged helix-like DNA-binding domain superfamily/Winged helix DNA-binding domain"/>
    <property type="match status" value="1"/>
</dbReference>
<evidence type="ECO:0000313" key="6">
    <source>
        <dbReference type="EMBL" id="NRF72064.1"/>
    </source>
</evidence>
<feature type="domain" description="HTH lysR-type" evidence="5">
    <location>
        <begin position="1"/>
        <end position="58"/>
    </location>
</feature>
<comment type="caution">
    <text evidence="6">The sequence shown here is derived from an EMBL/GenBank/DDBJ whole genome shotgun (WGS) entry which is preliminary data.</text>
</comment>
<evidence type="ECO:0000256" key="1">
    <source>
        <dbReference type="ARBA" id="ARBA00009437"/>
    </source>
</evidence>
<dbReference type="InterPro" id="IPR000847">
    <property type="entry name" value="LysR_HTH_N"/>
</dbReference>
<name>A0ABX2ETM7_9BURK</name>
<dbReference type="InterPro" id="IPR036390">
    <property type="entry name" value="WH_DNA-bd_sf"/>
</dbReference>
<dbReference type="PRINTS" id="PR00039">
    <property type="entry name" value="HTHLYSR"/>
</dbReference>
<dbReference type="PANTHER" id="PTHR30126">
    <property type="entry name" value="HTH-TYPE TRANSCRIPTIONAL REGULATOR"/>
    <property type="match status" value="1"/>
</dbReference>
<protein>
    <submittedName>
        <fullName evidence="6">LysR family transcriptional regulator</fullName>
    </submittedName>
</protein>
<dbReference type="SUPFAM" id="SSF53850">
    <property type="entry name" value="Periplasmic binding protein-like II"/>
    <property type="match status" value="1"/>
</dbReference>
<evidence type="ECO:0000256" key="2">
    <source>
        <dbReference type="ARBA" id="ARBA00023015"/>
    </source>
</evidence>
<organism evidence="6 7">
    <name type="scientific">Pseudaquabacterium terrae</name>
    <dbReference type="NCBI Taxonomy" id="2732868"/>
    <lineage>
        <taxon>Bacteria</taxon>
        <taxon>Pseudomonadati</taxon>
        <taxon>Pseudomonadota</taxon>
        <taxon>Betaproteobacteria</taxon>
        <taxon>Burkholderiales</taxon>
        <taxon>Sphaerotilaceae</taxon>
        <taxon>Pseudaquabacterium</taxon>
    </lineage>
</organism>
<dbReference type="Gene3D" id="3.40.190.10">
    <property type="entry name" value="Periplasmic binding protein-like II"/>
    <property type="match status" value="2"/>
</dbReference>
<proteinExistence type="inferred from homology"/>
<dbReference type="CDD" id="cd05466">
    <property type="entry name" value="PBP2_LTTR_substrate"/>
    <property type="match status" value="1"/>
</dbReference>
<accession>A0ABX2ETM7</accession>
<evidence type="ECO:0000259" key="5">
    <source>
        <dbReference type="PROSITE" id="PS50931"/>
    </source>
</evidence>
<keyword evidence="4" id="KW-0804">Transcription</keyword>